<dbReference type="AlphaFoldDB" id="A0A382R816"/>
<feature type="compositionally biased region" description="Basic and acidic residues" evidence="1">
    <location>
        <begin position="25"/>
        <end position="38"/>
    </location>
</feature>
<name>A0A382R816_9ZZZZ</name>
<feature type="region of interest" description="Disordered" evidence="1">
    <location>
        <begin position="1"/>
        <end position="38"/>
    </location>
</feature>
<organism evidence="2">
    <name type="scientific">marine metagenome</name>
    <dbReference type="NCBI Taxonomy" id="408172"/>
    <lineage>
        <taxon>unclassified sequences</taxon>
        <taxon>metagenomes</taxon>
        <taxon>ecological metagenomes</taxon>
    </lineage>
</organism>
<dbReference type="EMBL" id="UINC01119479">
    <property type="protein sequence ID" value="SVC93325.1"/>
    <property type="molecule type" value="Genomic_DNA"/>
</dbReference>
<evidence type="ECO:0000256" key="1">
    <source>
        <dbReference type="SAM" id="MobiDB-lite"/>
    </source>
</evidence>
<feature type="non-terminal residue" evidence="2">
    <location>
        <position position="58"/>
    </location>
</feature>
<reference evidence="2" key="1">
    <citation type="submission" date="2018-05" db="EMBL/GenBank/DDBJ databases">
        <authorList>
            <person name="Lanie J.A."/>
            <person name="Ng W.-L."/>
            <person name="Kazmierczak K.M."/>
            <person name="Andrzejewski T.M."/>
            <person name="Davidsen T.M."/>
            <person name="Wayne K.J."/>
            <person name="Tettelin H."/>
            <person name="Glass J.I."/>
            <person name="Rusch D."/>
            <person name="Podicherti R."/>
            <person name="Tsui H.-C.T."/>
            <person name="Winkler M.E."/>
        </authorList>
    </citation>
    <scope>NUCLEOTIDE SEQUENCE</scope>
</reference>
<gene>
    <name evidence="2" type="ORF">METZ01_LOCUS346179</name>
</gene>
<proteinExistence type="predicted"/>
<sequence length="58" mass="6316">MLTSHFGACGGTRIGRARRSGRKSAARDFKNSDRVDPQRSRINARWKIASALGESGVV</sequence>
<feature type="non-terminal residue" evidence="2">
    <location>
        <position position="1"/>
    </location>
</feature>
<evidence type="ECO:0000313" key="2">
    <source>
        <dbReference type="EMBL" id="SVC93325.1"/>
    </source>
</evidence>
<protein>
    <submittedName>
        <fullName evidence="2">Uncharacterized protein</fullName>
    </submittedName>
</protein>
<accession>A0A382R816</accession>
<feature type="compositionally biased region" description="Basic residues" evidence="1">
    <location>
        <begin position="15"/>
        <end position="24"/>
    </location>
</feature>